<dbReference type="FunCoup" id="I7LU45">
    <property type="interactions" value="139"/>
</dbReference>
<proteinExistence type="inferred from homology"/>
<dbReference type="AlphaFoldDB" id="I7LU45"/>
<gene>
    <name evidence="8" type="ORF">TTHERM_00375120</name>
</gene>
<dbReference type="GeneID" id="7838499"/>
<dbReference type="InterPro" id="IPR007194">
    <property type="entry name" value="TRAPP_component"/>
</dbReference>
<dbReference type="OMA" id="YMVKFDD"/>
<dbReference type="CDD" id="cd14943">
    <property type="entry name" value="TRAPPC5_Trs31"/>
    <property type="match status" value="1"/>
</dbReference>
<evidence type="ECO:0000256" key="1">
    <source>
        <dbReference type="ARBA" id="ARBA00004240"/>
    </source>
</evidence>
<organism evidence="8 9">
    <name type="scientific">Tetrahymena thermophila (strain SB210)</name>
    <dbReference type="NCBI Taxonomy" id="312017"/>
    <lineage>
        <taxon>Eukaryota</taxon>
        <taxon>Sar</taxon>
        <taxon>Alveolata</taxon>
        <taxon>Ciliophora</taxon>
        <taxon>Intramacronucleata</taxon>
        <taxon>Oligohymenophorea</taxon>
        <taxon>Hymenostomatida</taxon>
        <taxon>Tetrahymenina</taxon>
        <taxon>Tetrahymenidae</taxon>
        <taxon>Tetrahymena</taxon>
    </lineage>
</organism>
<comment type="similarity">
    <text evidence="2 7">Belongs to the TRAPP small subunits family. BET3 subfamily.</text>
</comment>
<keyword evidence="9" id="KW-1185">Reference proteome</keyword>
<comment type="subcellular location">
    <subcellularLocation>
        <location evidence="1">Endoplasmic reticulum</location>
    </subcellularLocation>
    <subcellularLocation>
        <location evidence="7">Golgi apparatus</location>
        <location evidence="7">cis-Golgi network</location>
    </subcellularLocation>
</comment>
<dbReference type="STRING" id="312017.I7LU45"/>
<keyword evidence="3 7" id="KW-0813">Transport</keyword>
<dbReference type="InterPro" id="IPR016696">
    <property type="entry name" value="TRAPP-I_su5"/>
</dbReference>
<accession>I7LU45</accession>
<dbReference type="GO" id="GO:0006888">
    <property type="term" value="P:endoplasmic reticulum to Golgi vesicle-mediated transport"/>
    <property type="evidence" value="ECO:0007669"/>
    <property type="project" value="TreeGrafter"/>
</dbReference>
<dbReference type="SUPFAM" id="SSF111126">
    <property type="entry name" value="Ligand-binding domain in the NO signalling and Golgi transport"/>
    <property type="match status" value="1"/>
</dbReference>
<dbReference type="KEGG" id="tet:TTHERM_00375120"/>
<evidence type="ECO:0000256" key="6">
    <source>
        <dbReference type="ARBA" id="ARBA00023034"/>
    </source>
</evidence>
<comment type="subunit">
    <text evidence="7">Part of the multisubunit TRAPP (transport protein particle) complex.</text>
</comment>
<dbReference type="Proteomes" id="UP000009168">
    <property type="component" value="Unassembled WGS sequence"/>
</dbReference>
<dbReference type="RefSeq" id="XP_001009640.1">
    <property type="nucleotide sequence ID" value="XM_001009640.3"/>
</dbReference>
<dbReference type="OrthoDB" id="282549at2759"/>
<keyword evidence="6 7" id="KW-0333">Golgi apparatus</keyword>
<protein>
    <recommendedName>
        <fullName evidence="7">Trafficking protein particle complex subunit</fullName>
    </recommendedName>
</protein>
<dbReference type="PIRSF" id="PIRSF017479">
    <property type="entry name" value="TRAPP_I_complex_Trs31"/>
    <property type="match status" value="1"/>
</dbReference>
<dbReference type="EMBL" id="GG662821">
    <property type="protein sequence ID" value="EAR89395.1"/>
    <property type="molecule type" value="Genomic_DNA"/>
</dbReference>
<keyword evidence="4 7" id="KW-0256">Endoplasmic reticulum</keyword>
<sequence>MSQIKKIADKQIKVQKPDANLSTFGFLFSSIIQYHSSKKRNVEDELKSMGEGIGVRLLELIYFRNNKLKKETKHLDMIQFIANTVWKTLFGKNADGIFPEDGVKYGYLIRDDNPTVLRYISEVQGQNGAAFVAGIIQGMLNHSGFEAEVVHDTIYQDTENNSEISMYPATYFSIKFAPYVVEREK</sequence>
<evidence type="ECO:0000256" key="5">
    <source>
        <dbReference type="ARBA" id="ARBA00022892"/>
    </source>
</evidence>
<dbReference type="GO" id="GO:1990072">
    <property type="term" value="C:TRAPPIII protein complex"/>
    <property type="evidence" value="ECO:0007669"/>
    <property type="project" value="TreeGrafter"/>
</dbReference>
<dbReference type="InterPro" id="IPR024096">
    <property type="entry name" value="NO_sig/Golgi_transp_ligand-bd"/>
</dbReference>
<evidence type="ECO:0000256" key="3">
    <source>
        <dbReference type="ARBA" id="ARBA00022448"/>
    </source>
</evidence>
<evidence type="ECO:0000313" key="8">
    <source>
        <dbReference type="EMBL" id="EAR89395.1"/>
    </source>
</evidence>
<dbReference type="PANTHER" id="PTHR20902">
    <property type="entry name" value="41-2 PROTEIN ANTIGEN-RELATED"/>
    <property type="match status" value="1"/>
</dbReference>
<name>I7LU45_TETTS</name>
<dbReference type="eggNOG" id="KOG3315">
    <property type="taxonomic scope" value="Eukaryota"/>
</dbReference>
<dbReference type="InParanoid" id="I7LU45"/>
<dbReference type="Gene3D" id="3.30.1380.20">
    <property type="entry name" value="Trafficking protein particle complex subunit 3"/>
    <property type="match status" value="1"/>
</dbReference>
<dbReference type="GO" id="GO:1990070">
    <property type="term" value="C:TRAPPI protein complex"/>
    <property type="evidence" value="ECO:0007669"/>
    <property type="project" value="TreeGrafter"/>
</dbReference>
<keyword evidence="5 7" id="KW-0931">ER-Golgi transport</keyword>
<dbReference type="PANTHER" id="PTHR20902:SF0">
    <property type="entry name" value="TRAFFICKING PROTEIN PARTICLE COMPLEX SUBUNIT 5"/>
    <property type="match status" value="1"/>
</dbReference>
<reference evidence="9" key="1">
    <citation type="journal article" date="2006" name="PLoS Biol.">
        <title>Macronuclear genome sequence of the ciliate Tetrahymena thermophila, a model eukaryote.</title>
        <authorList>
            <person name="Eisen J.A."/>
            <person name="Coyne R.S."/>
            <person name="Wu M."/>
            <person name="Wu D."/>
            <person name="Thiagarajan M."/>
            <person name="Wortman J.R."/>
            <person name="Badger J.H."/>
            <person name="Ren Q."/>
            <person name="Amedeo P."/>
            <person name="Jones K.M."/>
            <person name="Tallon L.J."/>
            <person name="Delcher A.L."/>
            <person name="Salzberg S.L."/>
            <person name="Silva J.C."/>
            <person name="Haas B.J."/>
            <person name="Majoros W.H."/>
            <person name="Farzad M."/>
            <person name="Carlton J.M."/>
            <person name="Smith R.K. Jr."/>
            <person name="Garg J."/>
            <person name="Pearlman R.E."/>
            <person name="Karrer K.M."/>
            <person name="Sun L."/>
            <person name="Manning G."/>
            <person name="Elde N.C."/>
            <person name="Turkewitz A.P."/>
            <person name="Asai D.J."/>
            <person name="Wilkes D.E."/>
            <person name="Wang Y."/>
            <person name="Cai H."/>
            <person name="Collins K."/>
            <person name="Stewart B.A."/>
            <person name="Lee S.R."/>
            <person name="Wilamowska K."/>
            <person name="Weinberg Z."/>
            <person name="Ruzzo W.L."/>
            <person name="Wloga D."/>
            <person name="Gaertig J."/>
            <person name="Frankel J."/>
            <person name="Tsao C.-C."/>
            <person name="Gorovsky M.A."/>
            <person name="Keeling P.J."/>
            <person name="Waller R.F."/>
            <person name="Patron N.J."/>
            <person name="Cherry J.M."/>
            <person name="Stover N.A."/>
            <person name="Krieger C.J."/>
            <person name="del Toro C."/>
            <person name="Ryder H.F."/>
            <person name="Williamson S.C."/>
            <person name="Barbeau R.A."/>
            <person name="Hamilton E.P."/>
            <person name="Orias E."/>
        </authorList>
    </citation>
    <scope>NUCLEOTIDE SEQUENCE [LARGE SCALE GENOMIC DNA]</scope>
    <source>
        <strain evidence="9">SB210</strain>
    </source>
</reference>
<evidence type="ECO:0000256" key="2">
    <source>
        <dbReference type="ARBA" id="ARBA00006218"/>
    </source>
</evidence>
<evidence type="ECO:0000256" key="4">
    <source>
        <dbReference type="ARBA" id="ARBA00022824"/>
    </source>
</evidence>
<dbReference type="GO" id="GO:1990071">
    <property type="term" value="C:TRAPPII protein complex"/>
    <property type="evidence" value="ECO:0007669"/>
    <property type="project" value="TreeGrafter"/>
</dbReference>
<evidence type="ECO:0000256" key="7">
    <source>
        <dbReference type="PIRNR" id="PIRNR017479"/>
    </source>
</evidence>
<dbReference type="HOGENOM" id="CLU_073154_2_0_1"/>
<dbReference type="GO" id="GO:0005783">
    <property type="term" value="C:endoplasmic reticulum"/>
    <property type="evidence" value="ECO:0007669"/>
    <property type="project" value="UniProtKB-SubCell"/>
</dbReference>
<dbReference type="Pfam" id="PF04051">
    <property type="entry name" value="TRAPP"/>
    <property type="match status" value="1"/>
</dbReference>
<evidence type="ECO:0000313" key="9">
    <source>
        <dbReference type="Proteomes" id="UP000009168"/>
    </source>
</evidence>